<sequence length="78" mass="9518">SKVYVINETQLLRFIVCDCRSNFYILANSRMIVNYFLKVFRTRFSQGRFSNSLIITHRLLFVNNYFRFFLCEINVYQL</sequence>
<organism evidence="1 2">
    <name type="scientific">Enterococcus mundtii</name>
    <dbReference type="NCBI Taxonomy" id="53346"/>
    <lineage>
        <taxon>Bacteria</taxon>
        <taxon>Bacillati</taxon>
        <taxon>Bacillota</taxon>
        <taxon>Bacilli</taxon>
        <taxon>Lactobacillales</taxon>
        <taxon>Enterococcaceae</taxon>
        <taxon>Enterococcus</taxon>
    </lineage>
</organism>
<dbReference type="EMBL" id="PUAP01000024">
    <property type="protein sequence ID" value="PQF23240.1"/>
    <property type="molecule type" value="Genomic_DNA"/>
</dbReference>
<gene>
    <name evidence="1" type="ORF">CUS89_07790</name>
</gene>
<dbReference type="AlphaFoldDB" id="A0A2S7RU39"/>
<comment type="caution">
    <text evidence="1">The sequence shown here is derived from an EMBL/GenBank/DDBJ whole genome shotgun (WGS) entry which is preliminary data.</text>
</comment>
<evidence type="ECO:0000313" key="1">
    <source>
        <dbReference type="EMBL" id="PQF23240.1"/>
    </source>
</evidence>
<dbReference type="Proteomes" id="UP000237934">
    <property type="component" value="Unassembled WGS sequence"/>
</dbReference>
<name>A0A2S7RU39_ENTMU</name>
<reference evidence="1 2" key="1">
    <citation type="journal article" date="2018" name="Pathog. Dis.">
        <title>Whole-genome sequencing based characterization of antimicrobial resistance in Enterococcus.</title>
        <authorList>
            <person name="Tyson G."/>
        </authorList>
    </citation>
    <scope>NUCLEOTIDE SEQUENCE [LARGE SCALE GENOMIC DNA]</scope>
    <source>
        <strain evidence="1 2">CVM N55263</strain>
    </source>
</reference>
<feature type="non-terminal residue" evidence="1">
    <location>
        <position position="1"/>
    </location>
</feature>
<accession>A0A2S7RU39</accession>
<proteinExistence type="predicted"/>
<protein>
    <submittedName>
        <fullName evidence="1">Uncharacterized protein</fullName>
    </submittedName>
</protein>
<evidence type="ECO:0000313" key="2">
    <source>
        <dbReference type="Proteomes" id="UP000237934"/>
    </source>
</evidence>